<dbReference type="AlphaFoldDB" id="F2IYZ5"/>
<dbReference type="Proteomes" id="UP000008130">
    <property type="component" value="Chromosome"/>
</dbReference>
<proteinExistence type="inferred from homology"/>
<keyword evidence="4" id="KW-0997">Cell inner membrane</keyword>
<evidence type="ECO:0000256" key="4">
    <source>
        <dbReference type="ARBA" id="ARBA00022519"/>
    </source>
</evidence>
<evidence type="ECO:0000256" key="12">
    <source>
        <dbReference type="ARBA" id="ARBA00040743"/>
    </source>
</evidence>
<dbReference type="KEGG" id="pgv:SL003B_2185"/>
<evidence type="ECO:0000256" key="5">
    <source>
        <dbReference type="ARBA" id="ARBA00022692"/>
    </source>
</evidence>
<evidence type="ECO:0000313" key="19">
    <source>
        <dbReference type="Proteomes" id="UP000008130"/>
    </source>
</evidence>
<dbReference type="EMBL" id="CP002568">
    <property type="protein sequence ID" value="ADZ70610.1"/>
    <property type="molecule type" value="Genomic_DNA"/>
</dbReference>
<evidence type="ECO:0000256" key="14">
    <source>
        <dbReference type="PROSITE-ProRule" id="PRU00278"/>
    </source>
</evidence>
<dbReference type="PROSITE" id="PS50198">
    <property type="entry name" value="PPIC_PPIASE_2"/>
    <property type="match status" value="1"/>
</dbReference>
<organism evidence="18 19">
    <name type="scientific">Polymorphum gilvum (strain LMG 25793 / CGMCC 1.9160 / SL003B-26A1)</name>
    <dbReference type="NCBI Taxonomy" id="991905"/>
    <lineage>
        <taxon>Bacteria</taxon>
        <taxon>Pseudomonadati</taxon>
        <taxon>Pseudomonadota</taxon>
        <taxon>Alphaproteobacteria</taxon>
        <taxon>Rhodobacterales</taxon>
        <taxon>Paracoccaceae</taxon>
        <taxon>Polymorphum</taxon>
    </lineage>
</organism>
<evidence type="ECO:0000256" key="8">
    <source>
        <dbReference type="ARBA" id="ARBA00023186"/>
    </source>
</evidence>
<dbReference type="Gene3D" id="1.10.4030.10">
    <property type="entry name" value="Porin chaperone SurA, peptide-binding domain"/>
    <property type="match status" value="1"/>
</dbReference>
<dbReference type="OrthoDB" id="9768393at2"/>
<dbReference type="InterPro" id="IPR000297">
    <property type="entry name" value="PPIase_PpiC"/>
</dbReference>
<gene>
    <name evidence="18" type="ordered locus">SL003B_2185</name>
</gene>
<dbReference type="SUPFAM" id="SSF109998">
    <property type="entry name" value="Triger factor/SurA peptide-binding domain-like"/>
    <property type="match status" value="1"/>
</dbReference>
<keyword evidence="3" id="KW-1003">Cell membrane</keyword>
<keyword evidence="14" id="KW-0697">Rotamase</keyword>
<keyword evidence="5 16" id="KW-0812">Transmembrane</keyword>
<evidence type="ECO:0000256" key="15">
    <source>
        <dbReference type="SAM" id="Coils"/>
    </source>
</evidence>
<evidence type="ECO:0000256" key="6">
    <source>
        <dbReference type="ARBA" id="ARBA00022989"/>
    </source>
</evidence>
<dbReference type="Gene3D" id="3.10.50.40">
    <property type="match status" value="1"/>
</dbReference>
<dbReference type="PATRIC" id="fig|991905.3.peg.2240"/>
<dbReference type="GO" id="GO:0005886">
    <property type="term" value="C:plasma membrane"/>
    <property type="evidence" value="ECO:0007669"/>
    <property type="project" value="UniProtKB-SubCell"/>
</dbReference>
<dbReference type="PANTHER" id="PTHR47529">
    <property type="entry name" value="PEPTIDYL-PROLYL CIS-TRANS ISOMERASE D"/>
    <property type="match status" value="1"/>
</dbReference>
<dbReference type="GO" id="GO:0003755">
    <property type="term" value="F:peptidyl-prolyl cis-trans isomerase activity"/>
    <property type="evidence" value="ECO:0007669"/>
    <property type="project" value="UniProtKB-KW"/>
</dbReference>
<evidence type="ECO:0000313" key="18">
    <source>
        <dbReference type="EMBL" id="ADZ70610.1"/>
    </source>
</evidence>
<sequence length="630" mass="67563">MLDALRKGAGTFVAKIFIALLILSFAVWGIADIFQGFGRNVAARVGDTEISLQSFDQAYRRELSALSRQIGRPLSTTEGAQIGLPQQVLGRLVAEAALDDDARAMTLGISDAELIRVIQADPVFQRPGGGFDRARLAQLLRANGISEDDYVVERRRLAERQQIAEALSGSLISPQVLLEAFNAYQNETRTVRYLLLTPAAVGSIAEPDDAALEAYFDDNRAAFRAPEYRRLALLELTPDAVARPDEVTDADARSAYERAGSRFSEDERRRVRQMPFPDADAARAAAERLASGASFAELMAERNLAEADVDLGLMRKSDFLDPAIAEAAFALDEGAVSGAVEGRFATVILEAAEIRPAATRPFEEVRDELKQEIARERAEREVLDIHDEIEDARAGGAALAEIAERFKLALATPPALDATGKAETGATVSLPDGDGLLREAFDSDVGIENDPLPLGERGFVWYEVAEVIPARDRPLDEVRPSVVIAWGAAERIKRLADLSAGTADRLKAGESLDVVAADLGLEVKTSAPLKRATDSGDFTAAAAGSAFSGPAGTVAEAAGKDGNRIVMMVDAISSPAFFMEADEVKAIDEQVARQLQDSLLNQYVSEIERTRGVEVNQAAIAQVLGLGGGS</sequence>
<keyword evidence="8" id="KW-0143">Chaperone</keyword>
<dbReference type="InterPro" id="IPR027304">
    <property type="entry name" value="Trigger_fact/SurA_dom_sf"/>
</dbReference>
<dbReference type="InterPro" id="IPR052029">
    <property type="entry name" value="PpiD_chaperone"/>
</dbReference>
<comment type="similarity">
    <text evidence="11">Belongs to the PpiD chaperone family.</text>
</comment>
<keyword evidence="14 18" id="KW-0413">Isomerase</keyword>
<dbReference type="SUPFAM" id="SSF54534">
    <property type="entry name" value="FKBP-like"/>
    <property type="match status" value="1"/>
</dbReference>
<evidence type="ECO:0000256" key="16">
    <source>
        <dbReference type="SAM" id="Phobius"/>
    </source>
</evidence>
<evidence type="ECO:0000256" key="7">
    <source>
        <dbReference type="ARBA" id="ARBA00023136"/>
    </source>
</evidence>
<evidence type="ECO:0000259" key="17">
    <source>
        <dbReference type="PROSITE" id="PS50198"/>
    </source>
</evidence>
<dbReference type="RefSeq" id="WP_013652928.1">
    <property type="nucleotide sequence ID" value="NC_015259.1"/>
</dbReference>
<dbReference type="HOGENOM" id="CLU_023843_2_1_5"/>
<dbReference type="eggNOG" id="COG0760">
    <property type="taxonomic scope" value="Bacteria"/>
</dbReference>
<dbReference type="Pfam" id="PF13624">
    <property type="entry name" value="SurA_N_3"/>
    <property type="match status" value="1"/>
</dbReference>
<dbReference type="PANTHER" id="PTHR47529:SF1">
    <property type="entry name" value="PERIPLASMIC CHAPERONE PPID"/>
    <property type="match status" value="1"/>
</dbReference>
<evidence type="ECO:0000256" key="13">
    <source>
        <dbReference type="ARBA" id="ARBA00042775"/>
    </source>
</evidence>
<protein>
    <recommendedName>
        <fullName evidence="2">Parvulin-like PPIase</fullName>
    </recommendedName>
    <alternativeName>
        <fullName evidence="9">Peptidyl-prolyl cis-trans isomerase plp</fullName>
    </alternativeName>
    <alternativeName>
        <fullName evidence="12">Periplasmic chaperone PpiD</fullName>
    </alternativeName>
    <alternativeName>
        <fullName evidence="13">Periplasmic folding chaperone</fullName>
    </alternativeName>
    <alternativeName>
        <fullName evidence="10">Rotamase plp</fullName>
    </alternativeName>
</protein>
<evidence type="ECO:0000256" key="2">
    <source>
        <dbReference type="ARBA" id="ARBA00018370"/>
    </source>
</evidence>
<evidence type="ECO:0000256" key="9">
    <source>
        <dbReference type="ARBA" id="ARBA00030642"/>
    </source>
</evidence>
<dbReference type="STRING" id="991905.SL003B_2185"/>
<accession>F2IYZ5</accession>
<dbReference type="InterPro" id="IPR046357">
    <property type="entry name" value="PPIase_dom_sf"/>
</dbReference>
<evidence type="ECO:0000256" key="1">
    <source>
        <dbReference type="ARBA" id="ARBA00004382"/>
    </source>
</evidence>
<feature type="transmembrane region" description="Helical" evidence="16">
    <location>
        <begin position="12"/>
        <end position="31"/>
    </location>
</feature>
<comment type="subcellular location">
    <subcellularLocation>
        <location evidence="1">Cell inner membrane</location>
        <topology evidence="1">Single-pass type II membrane protein</topology>
        <orientation evidence="1">Periplasmic side</orientation>
    </subcellularLocation>
</comment>
<evidence type="ECO:0000256" key="10">
    <source>
        <dbReference type="ARBA" id="ARBA00031484"/>
    </source>
</evidence>
<keyword evidence="15" id="KW-0175">Coiled coil</keyword>
<keyword evidence="6 16" id="KW-1133">Transmembrane helix</keyword>
<name>F2IYZ5_POLGS</name>
<feature type="coiled-coil region" evidence="15">
    <location>
        <begin position="366"/>
        <end position="395"/>
    </location>
</feature>
<evidence type="ECO:0000256" key="11">
    <source>
        <dbReference type="ARBA" id="ARBA00038408"/>
    </source>
</evidence>
<keyword evidence="19" id="KW-1185">Reference proteome</keyword>
<dbReference type="Pfam" id="PF13145">
    <property type="entry name" value="Rotamase_2"/>
    <property type="match status" value="1"/>
</dbReference>
<feature type="domain" description="PpiC" evidence="17">
    <location>
        <begin position="266"/>
        <end position="353"/>
    </location>
</feature>
<reference evidence="18 19" key="1">
    <citation type="journal article" date="2011" name="J. Bacteriol.">
        <title>Complete genome sequence of Polymorphum gilvum SL003B-26A1T, a crude oil-degrading bacterium from oil-polluted saline soil.</title>
        <authorList>
            <person name="Li S.G."/>
            <person name="Tang Y.Q."/>
            <person name="Nie Y."/>
            <person name="Cai M."/>
            <person name="Wu X.L."/>
        </authorList>
    </citation>
    <scope>NUCLEOTIDE SEQUENCE [LARGE SCALE GENOMIC DNA]</scope>
    <source>
        <strain evidence="19">LMG 25793 / CGMCC 1.9160 / SL003B-26A1</strain>
    </source>
</reference>
<evidence type="ECO:0000256" key="3">
    <source>
        <dbReference type="ARBA" id="ARBA00022475"/>
    </source>
</evidence>
<keyword evidence="7 16" id="KW-0472">Membrane</keyword>